<dbReference type="AlphaFoldDB" id="A0A937UR84"/>
<gene>
    <name evidence="1" type="ORF">I7412_36750</name>
</gene>
<keyword evidence="2" id="KW-1185">Reference proteome</keyword>
<dbReference type="RefSeq" id="WP_203005857.1">
    <property type="nucleotide sequence ID" value="NZ_JADWYU010000201.1"/>
</dbReference>
<proteinExistence type="predicted"/>
<organism evidence="1 2">
    <name type="scientific">Frankia nepalensis</name>
    <dbReference type="NCBI Taxonomy" id="1836974"/>
    <lineage>
        <taxon>Bacteria</taxon>
        <taxon>Bacillati</taxon>
        <taxon>Actinomycetota</taxon>
        <taxon>Actinomycetes</taxon>
        <taxon>Frankiales</taxon>
        <taxon>Frankiaceae</taxon>
        <taxon>Frankia</taxon>
    </lineage>
</organism>
<protein>
    <submittedName>
        <fullName evidence="1">Uncharacterized protein</fullName>
    </submittedName>
</protein>
<dbReference type="EMBL" id="JAEACQ010000343">
    <property type="protein sequence ID" value="MBL7632609.1"/>
    <property type="molecule type" value="Genomic_DNA"/>
</dbReference>
<accession>A0A937UR84</accession>
<evidence type="ECO:0000313" key="2">
    <source>
        <dbReference type="Proteomes" id="UP000604475"/>
    </source>
</evidence>
<dbReference type="Proteomes" id="UP000604475">
    <property type="component" value="Unassembled WGS sequence"/>
</dbReference>
<sequence>MSLEINHRRSASSGTVGWERFGTPDQATSAELLWYFFPGDVEILSHGTSLASEVGSVPALHFVAAMVGARDELASGTGSRYSYDFTEADQSISFQRRGGDVRIETSFSTNVLTIPLDEFSSGVRLFARREIEDLGREYPALLAHPLMLDLKRRCGGDERVERPL</sequence>
<name>A0A937UR84_9ACTN</name>
<comment type="caution">
    <text evidence="1">The sequence shown here is derived from an EMBL/GenBank/DDBJ whole genome shotgun (WGS) entry which is preliminary data.</text>
</comment>
<evidence type="ECO:0000313" key="1">
    <source>
        <dbReference type="EMBL" id="MBL7632609.1"/>
    </source>
</evidence>
<reference evidence="1" key="1">
    <citation type="submission" date="2020-12" db="EMBL/GenBank/DDBJ databases">
        <title>Genomic characterization of non-nitrogen-fixing Frankia strains.</title>
        <authorList>
            <person name="Carlos-Shanley C."/>
            <person name="Guerra T."/>
            <person name="Hahn D."/>
        </authorList>
    </citation>
    <scope>NUCLEOTIDE SEQUENCE</scope>
    <source>
        <strain evidence="1">CN6</strain>
    </source>
</reference>